<dbReference type="PANTHER" id="PTHR47219:SF20">
    <property type="entry name" value="TBC1 DOMAIN FAMILY MEMBER 2B"/>
    <property type="match status" value="1"/>
</dbReference>
<dbReference type="Pfam" id="PF00566">
    <property type="entry name" value="RabGAP-TBC"/>
    <property type="match status" value="1"/>
</dbReference>
<dbReference type="GO" id="GO:0005829">
    <property type="term" value="C:cytosol"/>
    <property type="evidence" value="ECO:0007669"/>
    <property type="project" value="UniProtKB-ARBA"/>
</dbReference>
<organism evidence="7 8">
    <name type="scientific">Mizuhopecten yessoensis</name>
    <name type="common">Japanese scallop</name>
    <name type="synonym">Patinopecten yessoensis</name>
    <dbReference type="NCBI Taxonomy" id="6573"/>
    <lineage>
        <taxon>Eukaryota</taxon>
        <taxon>Metazoa</taxon>
        <taxon>Spiralia</taxon>
        <taxon>Lophotrochozoa</taxon>
        <taxon>Mollusca</taxon>
        <taxon>Bivalvia</taxon>
        <taxon>Autobranchia</taxon>
        <taxon>Pteriomorphia</taxon>
        <taxon>Pectinida</taxon>
        <taxon>Pectinoidea</taxon>
        <taxon>Pectinidae</taxon>
        <taxon>Mizuhopecten</taxon>
    </lineage>
</organism>
<feature type="compositionally biased region" description="Low complexity" evidence="4">
    <location>
        <begin position="267"/>
        <end position="277"/>
    </location>
</feature>
<name>A0A210QAJ2_MIZYE</name>
<keyword evidence="2 3" id="KW-0175">Coiled coil</keyword>
<dbReference type="GO" id="GO:0031410">
    <property type="term" value="C:cytoplasmic vesicle"/>
    <property type="evidence" value="ECO:0007669"/>
    <property type="project" value="UniProtKB-ARBA"/>
</dbReference>
<dbReference type="InterPro" id="IPR000195">
    <property type="entry name" value="Rab-GAP-TBC_dom"/>
</dbReference>
<comment type="caution">
    <text evidence="7">The sequence shown here is derived from an EMBL/GenBank/DDBJ whole genome shotgun (WGS) entry which is preliminary data.</text>
</comment>
<feature type="coiled-coil region" evidence="3">
    <location>
        <begin position="441"/>
        <end position="468"/>
    </location>
</feature>
<dbReference type="Gene3D" id="1.10.472.80">
    <property type="entry name" value="Ypt/Rab-GAP domain of gyp1p, domain 3"/>
    <property type="match status" value="1"/>
</dbReference>
<dbReference type="STRING" id="6573.A0A210QAJ2"/>
<dbReference type="EMBL" id="NEDP02004406">
    <property type="protein sequence ID" value="OWF45757.1"/>
    <property type="molecule type" value="Genomic_DNA"/>
</dbReference>
<dbReference type="PROSITE" id="PS50086">
    <property type="entry name" value="TBC_RABGAP"/>
    <property type="match status" value="1"/>
</dbReference>
<dbReference type="AlphaFoldDB" id="A0A210QAJ2"/>
<dbReference type="PROSITE" id="PS50003">
    <property type="entry name" value="PH_DOMAIN"/>
    <property type="match status" value="1"/>
</dbReference>
<dbReference type="Gene3D" id="1.10.8.270">
    <property type="entry name" value="putative rabgap domain of human tbc1 domain family member 14 like domains"/>
    <property type="match status" value="1"/>
</dbReference>
<feature type="region of interest" description="Disordered" evidence="4">
    <location>
        <begin position="254"/>
        <end position="286"/>
    </location>
</feature>
<dbReference type="GO" id="GO:0031267">
    <property type="term" value="F:small GTPase binding"/>
    <property type="evidence" value="ECO:0007669"/>
    <property type="project" value="TreeGrafter"/>
</dbReference>
<protein>
    <submittedName>
        <fullName evidence="7">TBC1 domain family member 2B</fullName>
    </submittedName>
</protein>
<proteinExistence type="predicted"/>
<dbReference type="OrthoDB" id="294251at2759"/>
<evidence type="ECO:0000313" key="7">
    <source>
        <dbReference type="EMBL" id="OWF45757.1"/>
    </source>
</evidence>
<reference evidence="7 8" key="1">
    <citation type="journal article" date="2017" name="Nat. Ecol. Evol.">
        <title>Scallop genome provides insights into evolution of bilaterian karyotype and development.</title>
        <authorList>
            <person name="Wang S."/>
            <person name="Zhang J."/>
            <person name="Jiao W."/>
            <person name="Li J."/>
            <person name="Xun X."/>
            <person name="Sun Y."/>
            <person name="Guo X."/>
            <person name="Huan P."/>
            <person name="Dong B."/>
            <person name="Zhang L."/>
            <person name="Hu X."/>
            <person name="Sun X."/>
            <person name="Wang J."/>
            <person name="Zhao C."/>
            <person name="Wang Y."/>
            <person name="Wang D."/>
            <person name="Huang X."/>
            <person name="Wang R."/>
            <person name="Lv J."/>
            <person name="Li Y."/>
            <person name="Zhang Z."/>
            <person name="Liu B."/>
            <person name="Lu W."/>
            <person name="Hui Y."/>
            <person name="Liang J."/>
            <person name="Zhou Z."/>
            <person name="Hou R."/>
            <person name="Li X."/>
            <person name="Liu Y."/>
            <person name="Li H."/>
            <person name="Ning X."/>
            <person name="Lin Y."/>
            <person name="Zhao L."/>
            <person name="Xing Q."/>
            <person name="Dou J."/>
            <person name="Li Y."/>
            <person name="Mao J."/>
            <person name="Guo H."/>
            <person name="Dou H."/>
            <person name="Li T."/>
            <person name="Mu C."/>
            <person name="Jiang W."/>
            <person name="Fu Q."/>
            <person name="Fu X."/>
            <person name="Miao Y."/>
            <person name="Liu J."/>
            <person name="Yu Q."/>
            <person name="Li R."/>
            <person name="Liao H."/>
            <person name="Li X."/>
            <person name="Kong Y."/>
            <person name="Jiang Z."/>
            <person name="Chourrout D."/>
            <person name="Li R."/>
            <person name="Bao Z."/>
        </authorList>
    </citation>
    <scope>NUCLEOTIDE SEQUENCE [LARGE SCALE GENOMIC DNA]</scope>
    <source>
        <strain evidence="7 8">PY_sf001</strain>
    </source>
</reference>
<dbReference type="InterPro" id="IPR011993">
    <property type="entry name" value="PH-like_dom_sf"/>
</dbReference>
<evidence type="ECO:0000256" key="4">
    <source>
        <dbReference type="SAM" id="MobiDB-lite"/>
    </source>
</evidence>
<evidence type="ECO:0000256" key="3">
    <source>
        <dbReference type="SAM" id="Coils"/>
    </source>
</evidence>
<keyword evidence="1" id="KW-0343">GTPase activation</keyword>
<dbReference type="SMART" id="SM00164">
    <property type="entry name" value="TBC"/>
    <property type="match status" value="1"/>
</dbReference>
<dbReference type="Proteomes" id="UP000242188">
    <property type="component" value="Unassembled WGS sequence"/>
</dbReference>
<dbReference type="InterPro" id="IPR035969">
    <property type="entry name" value="Rab-GAP_TBC_sf"/>
</dbReference>
<dbReference type="InterPro" id="IPR001849">
    <property type="entry name" value="PH_domain"/>
</dbReference>
<evidence type="ECO:0000313" key="8">
    <source>
        <dbReference type="Proteomes" id="UP000242188"/>
    </source>
</evidence>
<dbReference type="SMART" id="SM00233">
    <property type="entry name" value="PH"/>
    <property type="match status" value="1"/>
</dbReference>
<feature type="coiled-coil region" evidence="3">
    <location>
        <begin position="500"/>
        <end position="527"/>
    </location>
</feature>
<dbReference type="FunFam" id="1.10.472.80:FF:000018">
    <property type="entry name" value="TBC1 domain family member 2B"/>
    <property type="match status" value="1"/>
</dbReference>
<accession>A0A210QAJ2</accession>
<dbReference type="Pfam" id="PF00169">
    <property type="entry name" value="PH"/>
    <property type="match status" value="1"/>
</dbReference>
<dbReference type="PANTHER" id="PTHR47219">
    <property type="entry name" value="RAB GTPASE-ACTIVATING PROTEIN 1-LIKE"/>
    <property type="match status" value="1"/>
</dbReference>
<dbReference type="Gene3D" id="2.30.29.30">
    <property type="entry name" value="Pleckstrin-homology domain (PH domain)/Phosphotyrosine-binding domain (PTB)"/>
    <property type="match status" value="1"/>
</dbReference>
<sequence length="982" mass="111814">MDPSVGGPGVDDRNGQSSAPHSSDIPEQIISDMDSSTDADKYDTNDNGAQSAAARVGQSESSCVNPEAKLFGWLQILTRGIIKTNRQRFCVFGDSTCKLYIYRNQHDFLPLDEIDISRASFHFNAGNTGKPGSFEIRSGGKEHLLDASDRHSMMYWLQELQKRRRLYNMARNSLSRDRLGQWNVRRTQGNISGLVSRKDDINMEVEIGQSDFPFIKAPASLLLGPPEGTTTNSLWSFTNLKSELQNAFSNIKGPVSLDNTIPRKQSESSSPSPSQEELVTPDGSTPALRHAHISAVKPGGKVGKFKTAFGKVLSRKSVISDEETAPSICNRCKLLQKQLSNAQQDQQATEEELQANREIVRLLQKELDSITKEMETRFQMSTQDREGFQGMLKERDKHIIELKFGLSSMKEEKELLAQQLRAKTGNLCSIQDQLKMFEDMLAAKDETIIKLTNNLSEAEKKVADGKANGFVDVSEATTVPPLDSLISNSTPGPVSDTREIQRLKDMCAAYETQNKFLTNEILELNDLRQHDEDNGKTLMMSYAQLEAKFYQTHSKYLILLKEFKQPVRGGQDEVQSQEMVTQLLSDALDLDENEDMEYNLFTSSGQEHDRYGFLKKYGGDEDDDPLIAKATKLERKSEELSTKIKEADEVQSHLVKWDNFMVGQTGKPLVRSAELKGLVRMGVPHEHRSHIWKGCVNFYVNDNRDKLGPHYYKGLISRSSNTTHHDPAAKQIELDLLRTLPNNKYYESSDSDGVAKLRRILVAYSLHNPVIGYCQGLNRLAAIGLLFLEEEEAFWLLVAIVEHIMPKDYYSRTLIAAQADQRVLKDMVQDKLPRLYAHFESHDVDLSLFTFNWFLTIFVDNIPVETFLRVWDAYLYEGSKMLFRFAVAFFKMAEEDILQQDSTLAVNHYMRVIGEKMVNVRKISQFAFNWINPFPMKNIATKRQFYLQQLRGELAELDRLREDIRSQRTTSEYREFFSDDEL</sequence>
<feature type="region of interest" description="Disordered" evidence="4">
    <location>
        <begin position="1"/>
        <end position="59"/>
    </location>
</feature>
<dbReference type="GO" id="GO:0005096">
    <property type="term" value="F:GTPase activator activity"/>
    <property type="evidence" value="ECO:0007669"/>
    <property type="project" value="UniProtKB-KW"/>
</dbReference>
<dbReference type="InterPro" id="IPR050302">
    <property type="entry name" value="Rab_GAP_TBC_domain"/>
</dbReference>
<dbReference type="SUPFAM" id="SSF50729">
    <property type="entry name" value="PH domain-like"/>
    <property type="match status" value="1"/>
</dbReference>
<gene>
    <name evidence="7" type="ORF">KP79_PYT09056</name>
</gene>
<feature type="domain" description="Rab-GAP TBC" evidence="6">
    <location>
        <begin position="682"/>
        <end position="878"/>
    </location>
</feature>
<dbReference type="SUPFAM" id="SSF47923">
    <property type="entry name" value="Ypt/Rab-GAP domain of gyp1p"/>
    <property type="match status" value="2"/>
</dbReference>
<dbReference type="FunFam" id="1.10.8.270:FF:000014">
    <property type="entry name" value="Putative TBC1 domain family member 2B"/>
    <property type="match status" value="1"/>
</dbReference>
<evidence type="ECO:0000259" key="6">
    <source>
        <dbReference type="PROSITE" id="PS50086"/>
    </source>
</evidence>
<evidence type="ECO:0000256" key="2">
    <source>
        <dbReference type="ARBA" id="ARBA00023054"/>
    </source>
</evidence>
<keyword evidence="8" id="KW-1185">Reference proteome</keyword>
<evidence type="ECO:0000256" key="1">
    <source>
        <dbReference type="ARBA" id="ARBA00022468"/>
    </source>
</evidence>
<evidence type="ECO:0000259" key="5">
    <source>
        <dbReference type="PROSITE" id="PS50003"/>
    </source>
</evidence>
<feature type="coiled-coil region" evidence="3">
    <location>
        <begin position="332"/>
        <end position="373"/>
    </location>
</feature>
<feature type="domain" description="PH" evidence="5">
    <location>
        <begin position="67"/>
        <end position="165"/>
    </location>
</feature>